<keyword evidence="3" id="KW-1185">Reference proteome</keyword>
<dbReference type="AlphaFoldDB" id="V7CQK9"/>
<protein>
    <submittedName>
        <fullName evidence="2">Uncharacterized protein</fullName>
    </submittedName>
</protein>
<evidence type="ECO:0000256" key="1">
    <source>
        <dbReference type="SAM" id="Phobius"/>
    </source>
</evidence>
<dbReference type="STRING" id="3885.V7CQK9"/>
<dbReference type="Proteomes" id="UP000000226">
    <property type="component" value="Chromosome 2"/>
</dbReference>
<accession>V7CQK9</accession>
<organism evidence="2 3">
    <name type="scientific">Phaseolus vulgaris</name>
    <name type="common">Kidney bean</name>
    <name type="synonym">French bean</name>
    <dbReference type="NCBI Taxonomy" id="3885"/>
    <lineage>
        <taxon>Eukaryota</taxon>
        <taxon>Viridiplantae</taxon>
        <taxon>Streptophyta</taxon>
        <taxon>Embryophyta</taxon>
        <taxon>Tracheophyta</taxon>
        <taxon>Spermatophyta</taxon>
        <taxon>Magnoliopsida</taxon>
        <taxon>eudicotyledons</taxon>
        <taxon>Gunneridae</taxon>
        <taxon>Pentapetalae</taxon>
        <taxon>rosids</taxon>
        <taxon>fabids</taxon>
        <taxon>Fabales</taxon>
        <taxon>Fabaceae</taxon>
        <taxon>Papilionoideae</taxon>
        <taxon>50 kb inversion clade</taxon>
        <taxon>NPAAA clade</taxon>
        <taxon>indigoferoid/millettioid clade</taxon>
        <taxon>Phaseoleae</taxon>
        <taxon>Phaseolus</taxon>
    </lineage>
</organism>
<dbReference type="NCBIfam" id="TIGR01571">
    <property type="entry name" value="A_thal_Cys_rich"/>
    <property type="match status" value="1"/>
</dbReference>
<dbReference type="Pfam" id="PF04749">
    <property type="entry name" value="PLAC8"/>
    <property type="match status" value="1"/>
</dbReference>
<sequence length="189" mass="20522">MYGATDSDPLKPTATGFPVSYSTSTTYTTTTTTDTSSYTPPPPPQPKPIVEWSTGLCDCFSDCGNCCITLWCPCITFGRLAEIVDRGSSSCGASGALYTLVCCVTCCACLYSCFYRSKMRRQHGLKGNGCTDCLIHCCCEPCALCQEYRELQNRGFDMIIGWHGNVEQRSRGVAMTAVTAPSVEQGMNR</sequence>
<keyword evidence="1" id="KW-0472">Membrane</keyword>
<dbReference type="EMBL" id="CM002289">
    <property type="protein sequence ID" value="ESW32399.1"/>
    <property type="molecule type" value="Genomic_DNA"/>
</dbReference>
<reference evidence="3" key="1">
    <citation type="journal article" date="2014" name="Nat. Genet.">
        <title>A reference genome for common bean and genome-wide analysis of dual domestications.</title>
        <authorList>
            <person name="Schmutz J."/>
            <person name="McClean P.E."/>
            <person name="Mamidi S."/>
            <person name="Wu G.A."/>
            <person name="Cannon S.B."/>
            <person name="Grimwood J."/>
            <person name="Jenkins J."/>
            <person name="Shu S."/>
            <person name="Song Q."/>
            <person name="Chavarro C."/>
            <person name="Torres-Torres M."/>
            <person name="Geffroy V."/>
            <person name="Moghaddam S.M."/>
            <person name="Gao D."/>
            <person name="Abernathy B."/>
            <person name="Barry K."/>
            <person name="Blair M."/>
            <person name="Brick M.A."/>
            <person name="Chovatia M."/>
            <person name="Gepts P."/>
            <person name="Goodstein D.M."/>
            <person name="Gonzales M."/>
            <person name="Hellsten U."/>
            <person name="Hyten D.L."/>
            <person name="Jia G."/>
            <person name="Kelly J.D."/>
            <person name="Kudrna D."/>
            <person name="Lee R."/>
            <person name="Richard M.M."/>
            <person name="Miklas P.N."/>
            <person name="Osorno J.M."/>
            <person name="Rodrigues J."/>
            <person name="Thareau V."/>
            <person name="Urrea C.A."/>
            <person name="Wang M."/>
            <person name="Yu Y."/>
            <person name="Zhang M."/>
            <person name="Wing R.A."/>
            <person name="Cregan P.B."/>
            <person name="Rokhsar D.S."/>
            <person name="Jackson S.A."/>
        </authorList>
    </citation>
    <scope>NUCLEOTIDE SEQUENCE [LARGE SCALE GENOMIC DNA]</scope>
    <source>
        <strain evidence="3">cv. G19833</strain>
    </source>
</reference>
<feature type="transmembrane region" description="Helical" evidence="1">
    <location>
        <begin position="95"/>
        <end position="114"/>
    </location>
</feature>
<proteinExistence type="predicted"/>
<keyword evidence="1" id="KW-0812">Transmembrane</keyword>
<dbReference type="PANTHER" id="PTHR15907">
    <property type="entry name" value="DUF614 FAMILY PROTEIN-RELATED"/>
    <property type="match status" value="1"/>
</dbReference>
<name>V7CQK9_PHAVU</name>
<dbReference type="OMA" id="IHCCCES"/>
<gene>
    <name evidence="2" type="ORF">PHAVU_002G319100g</name>
</gene>
<dbReference type="Gramene" id="ESW32399">
    <property type="protein sequence ID" value="ESW32399"/>
    <property type="gene ID" value="PHAVU_002G319100g"/>
</dbReference>
<dbReference type="OrthoDB" id="1045822at2759"/>
<keyword evidence="1" id="KW-1133">Transmembrane helix</keyword>
<evidence type="ECO:0000313" key="3">
    <source>
        <dbReference type="Proteomes" id="UP000000226"/>
    </source>
</evidence>
<dbReference type="InterPro" id="IPR006461">
    <property type="entry name" value="PLAC_motif_containing"/>
</dbReference>
<dbReference type="eggNOG" id="ENOG502S7UD">
    <property type="taxonomic scope" value="Eukaryota"/>
</dbReference>
<evidence type="ECO:0000313" key="2">
    <source>
        <dbReference type="EMBL" id="ESW32399.1"/>
    </source>
</evidence>